<dbReference type="KEGG" id="ncr:NCU02672"/>
<dbReference type="EMBL" id="CM002236">
    <property type="protein sequence ID" value="EAA36209.2"/>
    <property type="molecule type" value="Genomic_DNA"/>
</dbReference>
<reference evidence="1 2" key="1">
    <citation type="journal article" date="2003" name="Nature">
        <title>The genome sequence of the filamentous fungus Neurospora crassa.</title>
        <authorList>
            <person name="Galagan J.E."/>
            <person name="Calvo S.E."/>
            <person name="Borkovich K.A."/>
            <person name="Selker E.U."/>
            <person name="Read N.D."/>
            <person name="Jaffe D."/>
            <person name="FitzHugh W."/>
            <person name="Ma L.J."/>
            <person name="Smirnov S."/>
            <person name="Purcell S."/>
            <person name="Rehman B."/>
            <person name="Elkins T."/>
            <person name="Engels R."/>
            <person name="Wang S."/>
            <person name="Nielsen C.B."/>
            <person name="Butler J."/>
            <person name="Endrizzi M."/>
            <person name="Qui D."/>
            <person name="Ianakiev P."/>
            <person name="Bell-Pedersen D."/>
            <person name="Nelson M.A."/>
            <person name="Werner-Washburne M."/>
            <person name="Selitrennikoff C.P."/>
            <person name="Kinsey J.A."/>
            <person name="Braun E.L."/>
            <person name="Zelter A."/>
            <person name="Schulte U."/>
            <person name="Kothe G.O."/>
            <person name="Jedd G."/>
            <person name="Mewes W."/>
            <person name="Staben C."/>
            <person name="Marcotte E."/>
            <person name="Greenberg D."/>
            <person name="Roy A."/>
            <person name="Foley K."/>
            <person name="Naylor J."/>
            <person name="Stange-Thomann N."/>
            <person name="Barrett R."/>
            <person name="Gnerre S."/>
            <person name="Kamal M."/>
            <person name="Kamvysselis M."/>
            <person name="Mauceli E."/>
            <person name="Bielke C."/>
            <person name="Rudd S."/>
            <person name="Frishman D."/>
            <person name="Krystofova S."/>
            <person name="Rasmussen C."/>
            <person name="Metzenberg R.L."/>
            <person name="Perkins D.D."/>
            <person name="Kroken S."/>
            <person name="Cogoni C."/>
            <person name="Macino G."/>
            <person name="Catcheside D."/>
            <person name="Li W."/>
            <person name="Pratt R.J."/>
            <person name="Osmani S.A."/>
            <person name="DeSouza C.P."/>
            <person name="Glass L."/>
            <person name="Orbach M.J."/>
            <person name="Berglund J.A."/>
            <person name="Voelker R."/>
            <person name="Yarden O."/>
            <person name="Plamann M."/>
            <person name="Seiler S."/>
            <person name="Dunlap J."/>
            <person name="Radford A."/>
            <person name="Aramayo R."/>
            <person name="Natvig D.O."/>
            <person name="Alex L.A."/>
            <person name="Mannhaupt G."/>
            <person name="Ebbole D.J."/>
            <person name="Freitag M."/>
            <person name="Paulsen I."/>
            <person name="Sachs M.S."/>
            <person name="Lander E.S."/>
            <person name="Nusbaum C."/>
            <person name="Birren B."/>
        </authorList>
    </citation>
    <scope>NUCLEOTIDE SEQUENCE [LARGE SCALE GENOMIC DNA]</scope>
    <source>
        <strain evidence="2">ATCC 24698 / 74-OR23-1A / CBS 708.71 / DSM 1257 / FGSC 987</strain>
    </source>
</reference>
<dbReference type="HOGENOM" id="CLU_2004529_0_0_1"/>
<dbReference type="RefSeq" id="XP_965445.2">
    <property type="nucleotide sequence ID" value="XM_960352.2"/>
</dbReference>
<dbReference type="Proteomes" id="UP000001805">
    <property type="component" value="Chromosome 1, Linkage Group I"/>
</dbReference>
<evidence type="ECO:0000313" key="2">
    <source>
        <dbReference type="Proteomes" id="UP000001805"/>
    </source>
</evidence>
<dbReference type="AlphaFoldDB" id="Q7SH57"/>
<evidence type="ECO:0000313" key="1">
    <source>
        <dbReference type="EMBL" id="EAA36209.2"/>
    </source>
</evidence>
<accession>Q7SH57</accession>
<name>Q7SH57_NEUCR</name>
<protein>
    <submittedName>
        <fullName evidence="1">Uncharacterized protein</fullName>
    </submittedName>
</protein>
<dbReference type="GeneID" id="3881611"/>
<gene>
    <name evidence="1" type="ORF">NCU02672</name>
</gene>
<dbReference type="PaxDb" id="5141-EFNCRP00000002032"/>
<sequence>MDPPLRPVPSPYLPGLCYSRVWRPATHQLSPLSSLAQIANSISKFMCAIGSQRLSPRPPFPSGFSDRKHMKRSETSRSVLEAQAAQLVVTVDYGISRVLAAQAYSSGTDDGAVTTSLPDLPLRCIITWSIV</sequence>
<dbReference type="VEuPathDB" id="FungiDB:NCU02672"/>
<keyword evidence="2" id="KW-1185">Reference proteome</keyword>
<organism evidence="1 2">
    <name type="scientific">Neurospora crassa (strain ATCC 24698 / 74-OR23-1A / CBS 708.71 / DSM 1257 / FGSC 987)</name>
    <dbReference type="NCBI Taxonomy" id="367110"/>
    <lineage>
        <taxon>Eukaryota</taxon>
        <taxon>Fungi</taxon>
        <taxon>Dikarya</taxon>
        <taxon>Ascomycota</taxon>
        <taxon>Pezizomycotina</taxon>
        <taxon>Sordariomycetes</taxon>
        <taxon>Sordariomycetidae</taxon>
        <taxon>Sordariales</taxon>
        <taxon>Sordariaceae</taxon>
        <taxon>Neurospora</taxon>
    </lineage>
</organism>
<proteinExistence type="predicted"/>
<dbReference type="InParanoid" id="Q7SH57"/>